<dbReference type="Pfam" id="PF04340">
    <property type="entry name" value="DUF484"/>
    <property type="match status" value="1"/>
</dbReference>
<feature type="region of interest" description="Disordered" evidence="1">
    <location>
        <begin position="28"/>
        <end position="48"/>
    </location>
</feature>
<dbReference type="InterPro" id="IPR029016">
    <property type="entry name" value="GAF-like_dom_sf"/>
</dbReference>
<name>A0A2G4YQ23_9PROT</name>
<dbReference type="EMBL" id="PDEM01000024">
    <property type="protein sequence ID" value="PHZ84405.1"/>
    <property type="molecule type" value="Genomic_DNA"/>
</dbReference>
<evidence type="ECO:0000313" key="3">
    <source>
        <dbReference type="Proteomes" id="UP000229730"/>
    </source>
</evidence>
<dbReference type="PANTHER" id="PTHR38765:SF1">
    <property type="entry name" value="DUF484 DOMAIN-CONTAINING PROTEIN"/>
    <property type="match status" value="1"/>
</dbReference>
<evidence type="ECO:0000313" key="2">
    <source>
        <dbReference type="EMBL" id="PHZ84405.1"/>
    </source>
</evidence>
<dbReference type="Proteomes" id="UP000229730">
    <property type="component" value="Unassembled WGS sequence"/>
</dbReference>
<sequence length="270" mass="30051">MIQKRGCDNQIVIPFLLEWFQQSISRQQQDEKHVSDKAKTTQKASTVKAPRALTEDEVRQYLVAHPAFFDHNKDLLALLKPERAPRADGIVDFQAVLLDRLQSEIAELSDVQGSLIHASRSNMTTQARIHDAVLALLEAESLDHLCHMVSQDWVDMLQVDSISICFEQGRNLPENSNIRRLSAGMVDDLLGIDQDATLRGDISANGDIFGPATPLIKAEALIRLPESDLTPAGLLAFGSRDEAFFTPGQGTELLRFLQAAFQARLIHFLD</sequence>
<dbReference type="InParanoid" id="A0A2G4YQ23"/>
<evidence type="ECO:0008006" key="4">
    <source>
        <dbReference type="Google" id="ProtNLM"/>
    </source>
</evidence>
<accession>A0A2G4YQ23</accession>
<proteinExistence type="predicted"/>
<dbReference type="InterPro" id="IPR007435">
    <property type="entry name" value="DUF484"/>
</dbReference>
<dbReference type="PANTHER" id="PTHR38765">
    <property type="entry name" value="DUF484 DOMAIN-CONTAINING PROTEIN"/>
    <property type="match status" value="1"/>
</dbReference>
<organism evidence="2 3">
    <name type="scientific">Paremcibacter congregatus</name>
    <dbReference type="NCBI Taxonomy" id="2043170"/>
    <lineage>
        <taxon>Bacteria</taxon>
        <taxon>Pseudomonadati</taxon>
        <taxon>Pseudomonadota</taxon>
        <taxon>Alphaproteobacteria</taxon>
        <taxon>Emcibacterales</taxon>
        <taxon>Emcibacteraceae</taxon>
        <taxon>Paremcibacter</taxon>
    </lineage>
</organism>
<reference evidence="2 3" key="1">
    <citation type="submission" date="2017-10" db="EMBL/GenBank/DDBJ databases">
        <title>Frigbacter circumglobatus gen. nov. sp. nov., isolated from sediment cultured in situ.</title>
        <authorList>
            <person name="Zhao Z."/>
        </authorList>
    </citation>
    <scope>NUCLEOTIDE SEQUENCE [LARGE SCALE GENOMIC DNA]</scope>
    <source>
        <strain evidence="2 3">ZYL</strain>
    </source>
</reference>
<keyword evidence="3" id="KW-1185">Reference proteome</keyword>
<evidence type="ECO:0000256" key="1">
    <source>
        <dbReference type="SAM" id="MobiDB-lite"/>
    </source>
</evidence>
<dbReference type="Gene3D" id="3.30.450.40">
    <property type="match status" value="1"/>
</dbReference>
<protein>
    <recommendedName>
        <fullName evidence="4">DUF484 domain-containing protein</fullName>
    </recommendedName>
</protein>
<gene>
    <name evidence="2" type="ORF">CRD36_11350</name>
</gene>
<dbReference type="AlphaFoldDB" id="A0A2G4YQ23"/>
<comment type="caution">
    <text evidence="2">The sequence shown here is derived from an EMBL/GenBank/DDBJ whole genome shotgun (WGS) entry which is preliminary data.</text>
</comment>
<feature type="compositionally biased region" description="Basic and acidic residues" evidence="1">
    <location>
        <begin position="28"/>
        <end position="39"/>
    </location>
</feature>
<dbReference type="OrthoDB" id="7200179at2"/>